<dbReference type="PANTHER" id="PTHR11113">
    <property type="entry name" value="N-ACETYLGLUCOSAMINE-6-PHOSPHATE DEACETYLASE"/>
    <property type="match status" value="1"/>
</dbReference>
<name>A0ABS9K9B8_9BACT</name>
<dbReference type="RefSeq" id="WP_237852295.1">
    <property type="nucleotide sequence ID" value="NZ_JAKLWS010000002.1"/>
</dbReference>
<evidence type="ECO:0008006" key="5">
    <source>
        <dbReference type="Google" id="ProtNLM"/>
    </source>
</evidence>
<comment type="similarity">
    <text evidence="1">Belongs to the metallo-dependent hydrolases superfamily. NagA family.</text>
</comment>
<evidence type="ECO:0000256" key="1">
    <source>
        <dbReference type="ARBA" id="ARBA00010716"/>
    </source>
</evidence>
<proteinExistence type="inferred from homology"/>
<comment type="caution">
    <text evidence="3">The sequence shown here is derived from an EMBL/GenBank/DDBJ whole genome shotgun (WGS) entry which is preliminary data.</text>
</comment>
<organism evidence="3 4">
    <name type="scientific">Rhodohalobacter sulfatireducens</name>
    <dbReference type="NCBI Taxonomy" id="2911366"/>
    <lineage>
        <taxon>Bacteria</taxon>
        <taxon>Pseudomonadati</taxon>
        <taxon>Balneolota</taxon>
        <taxon>Balneolia</taxon>
        <taxon>Balneolales</taxon>
        <taxon>Balneolaceae</taxon>
        <taxon>Rhodohalobacter</taxon>
    </lineage>
</organism>
<sequence length="313" mass="34446">MEIPGYVDLQVNGYKGVDFSSSELTEERFLYACRELIKSGTIVFLPTIITSSKEIYERNLQMISKAIQRDDLKDHIPGIHLEGPFISDVDGARGAHNPEWVLQPDLVFFDQLVEWSDGKVKLLTIAAELEQSDVLCRHAVDKGVTVSLGHQLASETDLQRLSDSGASLLTHLGNGIPQMIDRHNNPIWAGLANDDLRAMIITDGHHLPPSLIKIILKIKGASNTIIVSDASPIAGLSPGNYSTLGNDVILEESGRLFNPETGYLVGSSSTMRECISYMRSLNFIDEQDLSSVGFYNSLEILDINPQSIIDRLG</sequence>
<protein>
    <recommendedName>
        <fullName evidence="5">N-acetylglucosamine-6-phosphate deacetylase</fullName>
    </recommendedName>
</protein>
<dbReference type="Gene3D" id="3.20.20.140">
    <property type="entry name" value="Metal-dependent hydrolases"/>
    <property type="match status" value="1"/>
</dbReference>
<evidence type="ECO:0000313" key="4">
    <source>
        <dbReference type="Proteomes" id="UP001165366"/>
    </source>
</evidence>
<dbReference type="PANTHER" id="PTHR11113:SF14">
    <property type="entry name" value="N-ACETYLGLUCOSAMINE-6-PHOSPHATE DEACETYLASE"/>
    <property type="match status" value="1"/>
</dbReference>
<gene>
    <name evidence="3" type="ORF">L6773_02655</name>
</gene>
<keyword evidence="4" id="KW-1185">Reference proteome</keyword>
<keyword evidence="2" id="KW-0378">Hydrolase</keyword>
<reference evidence="3" key="2">
    <citation type="submission" date="2024-05" db="EMBL/GenBank/DDBJ databases">
        <title>Rhodohalobacter halophilus gen. nov., sp. nov., a moderately halophilic member of the family Balneolaceae.</title>
        <authorList>
            <person name="Xia J."/>
        </authorList>
    </citation>
    <scope>NUCLEOTIDE SEQUENCE</scope>
    <source>
        <strain evidence="3">WB101</strain>
    </source>
</reference>
<dbReference type="SUPFAM" id="SSF51556">
    <property type="entry name" value="Metallo-dependent hydrolases"/>
    <property type="match status" value="1"/>
</dbReference>
<evidence type="ECO:0000313" key="3">
    <source>
        <dbReference type="EMBL" id="MCG2587451.1"/>
    </source>
</evidence>
<dbReference type="EMBL" id="JAKLWS010000002">
    <property type="protein sequence ID" value="MCG2587451.1"/>
    <property type="molecule type" value="Genomic_DNA"/>
</dbReference>
<dbReference type="Proteomes" id="UP001165366">
    <property type="component" value="Unassembled WGS sequence"/>
</dbReference>
<accession>A0ABS9K9B8</accession>
<evidence type="ECO:0000256" key="2">
    <source>
        <dbReference type="ARBA" id="ARBA00022801"/>
    </source>
</evidence>
<reference evidence="3" key="1">
    <citation type="submission" date="2022-01" db="EMBL/GenBank/DDBJ databases">
        <authorList>
            <person name="Wang Y."/>
        </authorList>
    </citation>
    <scope>NUCLEOTIDE SEQUENCE</scope>
    <source>
        <strain evidence="3">WB101</strain>
    </source>
</reference>
<dbReference type="InterPro" id="IPR032466">
    <property type="entry name" value="Metal_Hydrolase"/>
</dbReference>